<dbReference type="SMART" id="SM00342">
    <property type="entry name" value="HTH_ARAC"/>
    <property type="match status" value="1"/>
</dbReference>
<keyword evidence="4" id="KW-1185">Reference proteome</keyword>
<dbReference type="AlphaFoldDB" id="A0A916JWG9"/>
<feature type="domain" description="HTH araC/xylS-type" evidence="2">
    <location>
        <begin position="181"/>
        <end position="279"/>
    </location>
</feature>
<dbReference type="PANTHER" id="PTHR43280:SF2">
    <property type="entry name" value="HTH-TYPE TRANSCRIPTIONAL REGULATOR EXSA"/>
    <property type="match status" value="1"/>
</dbReference>
<dbReference type="PANTHER" id="PTHR43280">
    <property type="entry name" value="ARAC-FAMILY TRANSCRIPTIONAL REGULATOR"/>
    <property type="match status" value="1"/>
</dbReference>
<dbReference type="GO" id="GO:0043565">
    <property type="term" value="F:sequence-specific DNA binding"/>
    <property type="evidence" value="ECO:0007669"/>
    <property type="project" value="InterPro"/>
</dbReference>
<gene>
    <name evidence="3" type="primary">rhaR_17</name>
    <name evidence="3" type="ORF">PAESOLCIP111_01145</name>
</gene>
<sequence length="287" mass="33458">MRAKRRDESMMRQTQLHFNPSNMRVPLHIPMFGINHCDADYHNIRTISEITVIGYVLAGQGTIRVDNLSFLAQENDVFILPKGSHHEVTADPSTKEEWTYIWYNIRGNSSRLLETFRLQSTVHIPDTGIEHLFRKGFELMEQHDLDNEQLHIQLVLIGTEIMAHLANILEKRKSLLPVSVQEIKQYLDQIGTSKFDSSQMSKYFAMSFKQINRLFKKEIGTTVYNYLMTKKMKTAKILLEDTEMSIDEISYFIGYADSHNFSTLFKRKTGVTPTEYRKKNPSRQRSD</sequence>
<organism evidence="3 4">
    <name type="scientific">Paenibacillus solanacearum</name>
    <dbReference type="NCBI Taxonomy" id="2048548"/>
    <lineage>
        <taxon>Bacteria</taxon>
        <taxon>Bacillati</taxon>
        <taxon>Bacillota</taxon>
        <taxon>Bacilli</taxon>
        <taxon>Bacillales</taxon>
        <taxon>Paenibacillaceae</taxon>
        <taxon>Paenibacillus</taxon>
    </lineage>
</organism>
<accession>A0A916JWG9</accession>
<reference evidence="3" key="1">
    <citation type="submission" date="2021-06" db="EMBL/GenBank/DDBJ databases">
        <authorList>
            <person name="Criscuolo A."/>
        </authorList>
    </citation>
    <scope>NUCLEOTIDE SEQUENCE</scope>
    <source>
        <strain evidence="3">CIP111600</strain>
    </source>
</reference>
<evidence type="ECO:0000259" key="2">
    <source>
        <dbReference type="PROSITE" id="PS01124"/>
    </source>
</evidence>
<keyword evidence="1" id="KW-0238">DNA-binding</keyword>
<dbReference type="GO" id="GO:0003700">
    <property type="term" value="F:DNA-binding transcription factor activity"/>
    <property type="evidence" value="ECO:0007669"/>
    <property type="project" value="InterPro"/>
</dbReference>
<dbReference type="Proteomes" id="UP000693672">
    <property type="component" value="Unassembled WGS sequence"/>
</dbReference>
<dbReference type="InterPro" id="IPR003313">
    <property type="entry name" value="AraC-bd"/>
</dbReference>
<comment type="caution">
    <text evidence="3">The sequence shown here is derived from an EMBL/GenBank/DDBJ whole genome shotgun (WGS) entry which is preliminary data.</text>
</comment>
<dbReference type="Pfam" id="PF02311">
    <property type="entry name" value="AraC_binding"/>
    <property type="match status" value="1"/>
</dbReference>
<name>A0A916JWG9_9BACL</name>
<evidence type="ECO:0000313" key="4">
    <source>
        <dbReference type="Proteomes" id="UP000693672"/>
    </source>
</evidence>
<proteinExistence type="predicted"/>
<evidence type="ECO:0000256" key="1">
    <source>
        <dbReference type="ARBA" id="ARBA00023125"/>
    </source>
</evidence>
<dbReference type="InterPro" id="IPR018060">
    <property type="entry name" value="HTH_AraC"/>
</dbReference>
<dbReference type="PROSITE" id="PS01124">
    <property type="entry name" value="HTH_ARAC_FAMILY_2"/>
    <property type="match status" value="1"/>
</dbReference>
<evidence type="ECO:0000313" key="3">
    <source>
        <dbReference type="EMBL" id="CAG7609221.1"/>
    </source>
</evidence>
<dbReference type="Pfam" id="PF12833">
    <property type="entry name" value="HTH_18"/>
    <property type="match status" value="1"/>
</dbReference>
<dbReference type="EMBL" id="CAJVAS010000003">
    <property type="protein sequence ID" value="CAG7609221.1"/>
    <property type="molecule type" value="Genomic_DNA"/>
</dbReference>
<protein>
    <submittedName>
        <fullName evidence="3">HTH-type transcriptional activator RhaR</fullName>
    </submittedName>
</protein>